<feature type="signal peptide" evidence="1">
    <location>
        <begin position="1"/>
        <end position="21"/>
    </location>
</feature>
<accession>A0A0K8RIW8</accession>
<reference evidence="2" key="1">
    <citation type="submission" date="2012-12" db="EMBL/GenBank/DDBJ databases">
        <title>Identification and characterization of a phenylalanine ammonia-lyase gene family in Isatis indigotica Fort.</title>
        <authorList>
            <person name="Liu Q."/>
            <person name="Chen J."/>
            <person name="Zhou X."/>
            <person name="Di P."/>
            <person name="Xiao Y."/>
            <person name="Xuan H."/>
            <person name="Zhang L."/>
            <person name="Chen W."/>
        </authorList>
    </citation>
    <scope>NUCLEOTIDE SEQUENCE</scope>
    <source>
        <tissue evidence="2">Salivary gland</tissue>
    </source>
</reference>
<protein>
    <submittedName>
        <fullName evidence="2">Putative til domain protein</fullName>
    </submittedName>
</protein>
<dbReference type="AlphaFoldDB" id="A0A0K8RIW8"/>
<name>A0A0K8RIW8_IXORI</name>
<evidence type="ECO:0000313" key="2">
    <source>
        <dbReference type="EMBL" id="JAA71087.1"/>
    </source>
</evidence>
<sequence>MKIFLLVLLVAVLFYLEGADSTNCPIGEHPEACKNWNDRNTSCYEGTCNNPTPLRCEICNCKIDDGDVCESRCVCNGGTVRVESNVCRDPSDCPPGTPGFEEAMRKRK</sequence>
<evidence type="ECO:0000256" key="1">
    <source>
        <dbReference type="SAM" id="SignalP"/>
    </source>
</evidence>
<dbReference type="EMBL" id="GADI01002721">
    <property type="protein sequence ID" value="JAA71087.1"/>
    <property type="molecule type" value="mRNA"/>
</dbReference>
<organism evidence="2">
    <name type="scientific">Ixodes ricinus</name>
    <name type="common">Common tick</name>
    <name type="synonym">Acarus ricinus</name>
    <dbReference type="NCBI Taxonomy" id="34613"/>
    <lineage>
        <taxon>Eukaryota</taxon>
        <taxon>Metazoa</taxon>
        <taxon>Ecdysozoa</taxon>
        <taxon>Arthropoda</taxon>
        <taxon>Chelicerata</taxon>
        <taxon>Arachnida</taxon>
        <taxon>Acari</taxon>
        <taxon>Parasitiformes</taxon>
        <taxon>Ixodida</taxon>
        <taxon>Ixodoidea</taxon>
        <taxon>Ixodidae</taxon>
        <taxon>Ixodinae</taxon>
        <taxon>Ixodes</taxon>
    </lineage>
</organism>
<proteinExistence type="evidence at transcript level"/>
<feature type="chain" id="PRO_5005518461" evidence="1">
    <location>
        <begin position="22"/>
        <end position="108"/>
    </location>
</feature>
<keyword evidence="1" id="KW-0732">Signal</keyword>